<evidence type="ECO:0000313" key="2">
    <source>
        <dbReference type="EMBL" id="ODA31063.1"/>
    </source>
</evidence>
<dbReference type="Proteomes" id="UP000094828">
    <property type="component" value="Unassembled WGS sequence"/>
</dbReference>
<proteinExistence type="predicted"/>
<dbReference type="AlphaFoldDB" id="A0A1C3ECU5"/>
<evidence type="ECO:0000256" key="1">
    <source>
        <dbReference type="SAM" id="MobiDB-lite"/>
    </source>
</evidence>
<feature type="region of interest" description="Disordered" evidence="1">
    <location>
        <begin position="91"/>
        <end position="111"/>
    </location>
</feature>
<keyword evidence="3" id="KW-1185">Reference proteome</keyword>
<reference evidence="2 3" key="1">
    <citation type="submission" date="2016-05" db="EMBL/GenBank/DDBJ databases">
        <title>Genomic and physiological characterization of Planctopirus sp. isolated from fresh water lake.</title>
        <authorList>
            <person name="Subhash Y."/>
            <person name="Ramana C."/>
        </authorList>
    </citation>
    <scope>NUCLEOTIDE SEQUENCE [LARGE SCALE GENOMIC DNA]</scope>
    <source>
        <strain evidence="2 3">JC280</strain>
    </source>
</reference>
<dbReference type="OrthoDB" id="9987556at2"/>
<dbReference type="RefSeq" id="WP_068848018.1">
    <property type="nucleotide sequence ID" value="NZ_LYDR01000093.1"/>
</dbReference>
<gene>
    <name evidence="2" type="ORF">A6X21_23015</name>
</gene>
<dbReference type="STRING" id="1841610.A6X21_23015"/>
<organism evidence="2 3">
    <name type="scientific">Planctopirus hydrillae</name>
    <dbReference type="NCBI Taxonomy" id="1841610"/>
    <lineage>
        <taxon>Bacteria</taxon>
        <taxon>Pseudomonadati</taxon>
        <taxon>Planctomycetota</taxon>
        <taxon>Planctomycetia</taxon>
        <taxon>Planctomycetales</taxon>
        <taxon>Planctomycetaceae</taxon>
        <taxon>Planctopirus</taxon>
    </lineage>
</organism>
<accession>A0A1C3ECU5</accession>
<evidence type="ECO:0000313" key="3">
    <source>
        <dbReference type="Proteomes" id="UP000094828"/>
    </source>
</evidence>
<sequence length="111" mass="11933">MIDERVTLKTNSQGYPVFPRCGNLAIEVLISEDSGPGVTLVEIIGDEAALRRLGEVLIGVSKAKGYHIHVEANPETSPLDIKPKNVRLTISNTEIPPHAKASSPPPNWAKG</sequence>
<name>A0A1C3ECU5_9PLAN</name>
<protein>
    <submittedName>
        <fullName evidence="2">Uncharacterized protein</fullName>
    </submittedName>
</protein>
<dbReference type="EMBL" id="LYDR01000093">
    <property type="protein sequence ID" value="ODA31063.1"/>
    <property type="molecule type" value="Genomic_DNA"/>
</dbReference>
<comment type="caution">
    <text evidence="2">The sequence shown here is derived from an EMBL/GenBank/DDBJ whole genome shotgun (WGS) entry which is preliminary data.</text>
</comment>